<reference evidence="2" key="1">
    <citation type="submission" date="2020-07" db="EMBL/GenBank/DDBJ databases">
        <title>Genome sequence and genetic diversity analysis of an under-domesticated orphan crop, white fonio (Digitaria exilis).</title>
        <authorList>
            <person name="Bennetzen J.L."/>
            <person name="Chen S."/>
            <person name="Ma X."/>
            <person name="Wang X."/>
            <person name="Yssel A.E.J."/>
            <person name="Chaluvadi S.R."/>
            <person name="Johnson M."/>
            <person name="Gangashetty P."/>
            <person name="Hamidou F."/>
            <person name="Sanogo M.D."/>
            <person name="Zwaenepoel A."/>
            <person name="Wallace J."/>
            <person name="Van De Peer Y."/>
            <person name="Van Deynze A."/>
        </authorList>
    </citation>
    <scope>NUCLEOTIDE SEQUENCE</scope>
    <source>
        <tissue evidence="2">Leaves</tissue>
    </source>
</reference>
<protein>
    <submittedName>
        <fullName evidence="2">Uncharacterized protein</fullName>
    </submittedName>
</protein>
<comment type="caution">
    <text evidence="2">The sequence shown here is derived from an EMBL/GenBank/DDBJ whole genome shotgun (WGS) entry which is preliminary data.</text>
</comment>
<evidence type="ECO:0000313" key="2">
    <source>
        <dbReference type="EMBL" id="KAF8728191.1"/>
    </source>
</evidence>
<name>A0A835F531_9POAL</name>
<dbReference type="EMBL" id="JACEFO010001629">
    <property type="protein sequence ID" value="KAF8728191.1"/>
    <property type="molecule type" value="Genomic_DNA"/>
</dbReference>
<evidence type="ECO:0000313" key="3">
    <source>
        <dbReference type="Proteomes" id="UP000636709"/>
    </source>
</evidence>
<organism evidence="2 3">
    <name type="scientific">Digitaria exilis</name>
    <dbReference type="NCBI Taxonomy" id="1010633"/>
    <lineage>
        <taxon>Eukaryota</taxon>
        <taxon>Viridiplantae</taxon>
        <taxon>Streptophyta</taxon>
        <taxon>Embryophyta</taxon>
        <taxon>Tracheophyta</taxon>
        <taxon>Spermatophyta</taxon>
        <taxon>Magnoliopsida</taxon>
        <taxon>Liliopsida</taxon>
        <taxon>Poales</taxon>
        <taxon>Poaceae</taxon>
        <taxon>PACMAD clade</taxon>
        <taxon>Panicoideae</taxon>
        <taxon>Panicodae</taxon>
        <taxon>Paniceae</taxon>
        <taxon>Anthephorinae</taxon>
        <taxon>Digitaria</taxon>
    </lineage>
</organism>
<dbReference type="AlphaFoldDB" id="A0A835F531"/>
<feature type="region of interest" description="Disordered" evidence="1">
    <location>
        <begin position="1"/>
        <end position="48"/>
    </location>
</feature>
<proteinExistence type="predicted"/>
<feature type="region of interest" description="Disordered" evidence="1">
    <location>
        <begin position="68"/>
        <end position="105"/>
    </location>
</feature>
<accession>A0A835F531</accession>
<dbReference type="Proteomes" id="UP000636709">
    <property type="component" value="Unassembled WGS sequence"/>
</dbReference>
<sequence>MYDDKPWEKEDVSPRGLLETKKMNSSTHGSSEVDPTVTQGGSPPKNENFCTLLQQSLKYDNSHCRNFSSQGGWGEGGGGYKRKPPSSADTDSGCGGEWKASRKRRKHRVIARSSLVFWSPTD</sequence>
<feature type="compositionally biased region" description="Basic and acidic residues" evidence="1">
    <location>
        <begin position="1"/>
        <end position="22"/>
    </location>
</feature>
<gene>
    <name evidence="2" type="ORF">HU200_018779</name>
</gene>
<evidence type="ECO:0000256" key="1">
    <source>
        <dbReference type="SAM" id="MobiDB-lite"/>
    </source>
</evidence>
<keyword evidence="3" id="KW-1185">Reference proteome</keyword>